<gene>
    <name evidence="1" type="ORF">OLEA9_A040449</name>
</gene>
<protein>
    <submittedName>
        <fullName evidence="1">Uncharacterized protein</fullName>
    </submittedName>
</protein>
<keyword evidence="2" id="KW-1185">Reference proteome</keyword>
<comment type="caution">
    <text evidence="1">The sequence shown here is derived from an EMBL/GenBank/DDBJ whole genome shotgun (WGS) entry which is preliminary data.</text>
</comment>
<accession>A0A8S0QJ50</accession>
<dbReference type="Proteomes" id="UP000594638">
    <property type="component" value="Unassembled WGS sequence"/>
</dbReference>
<name>A0A8S0QJ50_OLEEU</name>
<dbReference type="AlphaFoldDB" id="A0A8S0QJ50"/>
<proteinExistence type="predicted"/>
<dbReference type="Gramene" id="OE9A040449T1">
    <property type="protein sequence ID" value="OE9A040449C1"/>
    <property type="gene ID" value="OE9A040449"/>
</dbReference>
<dbReference type="EMBL" id="CACTIH010001846">
    <property type="protein sequence ID" value="CAA2965596.1"/>
    <property type="molecule type" value="Genomic_DNA"/>
</dbReference>
<evidence type="ECO:0000313" key="2">
    <source>
        <dbReference type="Proteomes" id="UP000594638"/>
    </source>
</evidence>
<reference evidence="1 2" key="1">
    <citation type="submission" date="2019-12" db="EMBL/GenBank/DDBJ databases">
        <authorList>
            <person name="Alioto T."/>
            <person name="Alioto T."/>
            <person name="Gomez Garrido J."/>
        </authorList>
    </citation>
    <scope>NUCLEOTIDE SEQUENCE [LARGE SCALE GENOMIC DNA]</scope>
</reference>
<sequence length="94" mass="11053">MKLLATSAFCYLPQLRSYIIHIMLPTHEMNECHINGSPSRIESLKVQAEMFETGDADFETSLSMNEDLYHTKYREKLEMMHKIRNKVTVNPQYL</sequence>
<evidence type="ECO:0000313" key="1">
    <source>
        <dbReference type="EMBL" id="CAA2965596.1"/>
    </source>
</evidence>
<organism evidence="1 2">
    <name type="scientific">Olea europaea subsp. europaea</name>
    <dbReference type="NCBI Taxonomy" id="158383"/>
    <lineage>
        <taxon>Eukaryota</taxon>
        <taxon>Viridiplantae</taxon>
        <taxon>Streptophyta</taxon>
        <taxon>Embryophyta</taxon>
        <taxon>Tracheophyta</taxon>
        <taxon>Spermatophyta</taxon>
        <taxon>Magnoliopsida</taxon>
        <taxon>eudicotyledons</taxon>
        <taxon>Gunneridae</taxon>
        <taxon>Pentapetalae</taxon>
        <taxon>asterids</taxon>
        <taxon>lamiids</taxon>
        <taxon>Lamiales</taxon>
        <taxon>Oleaceae</taxon>
        <taxon>Oleeae</taxon>
        <taxon>Olea</taxon>
    </lineage>
</organism>